<feature type="signal peptide" evidence="12">
    <location>
        <begin position="1"/>
        <end position="25"/>
    </location>
</feature>
<evidence type="ECO:0000256" key="12">
    <source>
        <dbReference type="SAM" id="SignalP"/>
    </source>
</evidence>
<comment type="similarity">
    <text evidence="9">Belongs to the SKINT family.</text>
</comment>
<gene>
    <name evidence="14" type="primary">LOC115589795</name>
</gene>
<keyword evidence="8" id="KW-0393">Immunoglobulin domain</keyword>
<reference evidence="14" key="1">
    <citation type="submission" date="2021-04" db="EMBL/GenBank/DDBJ databases">
        <authorList>
            <consortium name="Wellcome Sanger Institute Data Sharing"/>
        </authorList>
    </citation>
    <scope>NUCLEOTIDE SEQUENCE [LARGE SCALE GENOMIC DNA]</scope>
</reference>
<feature type="domain" description="Ig-like" evidence="13">
    <location>
        <begin position="7"/>
        <end position="139"/>
    </location>
</feature>
<feature type="region of interest" description="Disordered" evidence="10">
    <location>
        <begin position="336"/>
        <end position="377"/>
    </location>
</feature>
<feature type="chain" id="PRO_5025334678" evidence="12">
    <location>
        <begin position="26"/>
        <end position="377"/>
    </location>
</feature>
<evidence type="ECO:0000259" key="13">
    <source>
        <dbReference type="PROSITE" id="PS50835"/>
    </source>
</evidence>
<dbReference type="SMART" id="SM00409">
    <property type="entry name" value="IG"/>
    <property type="match status" value="2"/>
</dbReference>
<evidence type="ECO:0000256" key="7">
    <source>
        <dbReference type="ARBA" id="ARBA00023180"/>
    </source>
</evidence>
<feature type="compositionally biased region" description="Basic and acidic residues" evidence="10">
    <location>
        <begin position="336"/>
        <end position="369"/>
    </location>
</feature>
<keyword evidence="7" id="KW-0325">Glycoprotein</keyword>
<dbReference type="InterPro" id="IPR007110">
    <property type="entry name" value="Ig-like_dom"/>
</dbReference>
<evidence type="ECO:0000256" key="2">
    <source>
        <dbReference type="ARBA" id="ARBA00022692"/>
    </source>
</evidence>
<dbReference type="GO" id="GO:0050852">
    <property type="term" value="P:T cell receptor signaling pathway"/>
    <property type="evidence" value="ECO:0007669"/>
    <property type="project" value="TreeGrafter"/>
</dbReference>
<feature type="transmembrane region" description="Helical" evidence="11">
    <location>
        <begin position="251"/>
        <end position="272"/>
    </location>
</feature>
<dbReference type="Pfam" id="PF22705">
    <property type="entry name" value="C2-set_3"/>
    <property type="match status" value="1"/>
</dbReference>
<comment type="subcellular location">
    <subcellularLocation>
        <location evidence="1">Membrane</location>
    </subcellularLocation>
</comment>
<feature type="domain" description="Ig-like" evidence="13">
    <location>
        <begin position="146"/>
        <end position="234"/>
    </location>
</feature>
<dbReference type="AlphaFoldDB" id="A0A671TLK3"/>
<dbReference type="InterPro" id="IPR036179">
    <property type="entry name" value="Ig-like_dom_sf"/>
</dbReference>
<keyword evidence="5 11" id="KW-0472">Membrane</keyword>
<dbReference type="PANTHER" id="PTHR24100:SF151">
    <property type="entry name" value="ICOS LIGAND"/>
    <property type="match status" value="1"/>
</dbReference>
<dbReference type="GO" id="GO:0009897">
    <property type="term" value="C:external side of plasma membrane"/>
    <property type="evidence" value="ECO:0007669"/>
    <property type="project" value="TreeGrafter"/>
</dbReference>
<dbReference type="Gene3D" id="2.60.40.10">
    <property type="entry name" value="Immunoglobulins"/>
    <property type="match status" value="2"/>
</dbReference>
<dbReference type="GeneTree" id="ENSGT01050000244843"/>
<dbReference type="PANTHER" id="PTHR24100">
    <property type="entry name" value="BUTYROPHILIN"/>
    <property type="match status" value="1"/>
</dbReference>
<dbReference type="InterPro" id="IPR003599">
    <property type="entry name" value="Ig_sub"/>
</dbReference>
<dbReference type="Ensembl" id="ENSSAUT00010003080.1">
    <property type="protein sequence ID" value="ENSSAUP00010002898.1"/>
    <property type="gene ID" value="ENSSAUG00010001465.1"/>
</dbReference>
<dbReference type="GO" id="GO:0042110">
    <property type="term" value="P:T cell activation"/>
    <property type="evidence" value="ECO:0007669"/>
    <property type="project" value="UniProtKB-ARBA"/>
</dbReference>
<evidence type="ECO:0000256" key="9">
    <source>
        <dbReference type="ARBA" id="ARBA00038221"/>
    </source>
</evidence>
<accession>A0A671TLK3</accession>
<dbReference type="InterPro" id="IPR003597">
    <property type="entry name" value="Ig_C1-set"/>
</dbReference>
<dbReference type="SUPFAM" id="SSF48726">
    <property type="entry name" value="Immunoglobulin"/>
    <property type="match status" value="2"/>
</dbReference>
<proteinExistence type="inferred from homology"/>
<dbReference type="SMART" id="SM00407">
    <property type="entry name" value="IGc1"/>
    <property type="match status" value="1"/>
</dbReference>
<dbReference type="GO" id="GO:0005102">
    <property type="term" value="F:signaling receptor binding"/>
    <property type="evidence" value="ECO:0007669"/>
    <property type="project" value="TreeGrafter"/>
</dbReference>
<keyword evidence="6" id="KW-1015">Disulfide bond</keyword>
<dbReference type="GO" id="GO:0001817">
    <property type="term" value="P:regulation of cytokine production"/>
    <property type="evidence" value="ECO:0007669"/>
    <property type="project" value="TreeGrafter"/>
</dbReference>
<reference evidence="14" key="2">
    <citation type="submission" date="2025-08" db="UniProtKB">
        <authorList>
            <consortium name="Ensembl"/>
        </authorList>
    </citation>
    <scope>IDENTIFICATION</scope>
</reference>
<dbReference type="InterPro" id="IPR013106">
    <property type="entry name" value="Ig_V-set"/>
</dbReference>
<dbReference type="PROSITE" id="PS50835">
    <property type="entry name" value="IG_LIKE"/>
    <property type="match status" value="2"/>
</dbReference>
<name>A0A671TLK3_SPAAU</name>
<dbReference type="Proteomes" id="UP000472265">
    <property type="component" value="Chromosome 10"/>
</dbReference>
<organism evidence="14 15">
    <name type="scientific">Sparus aurata</name>
    <name type="common">Gilthead sea bream</name>
    <dbReference type="NCBI Taxonomy" id="8175"/>
    <lineage>
        <taxon>Eukaryota</taxon>
        <taxon>Metazoa</taxon>
        <taxon>Chordata</taxon>
        <taxon>Craniata</taxon>
        <taxon>Vertebrata</taxon>
        <taxon>Euteleostomi</taxon>
        <taxon>Actinopterygii</taxon>
        <taxon>Neopterygii</taxon>
        <taxon>Teleostei</taxon>
        <taxon>Neoteleostei</taxon>
        <taxon>Acanthomorphata</taxon>
        <taxon>Eupercaria</taxon>
        <taxon>Spariformes</taxon>
        <taxon>Sparidae</taxon>
        <taxon>Sparus</taxon>
    </lineage>
</organism>
<keyword evidence="3 12" id="KW-0732">Signal</keyword>
<dbReference type="FunFam" id="2.60.40.10:FF:000142">
    <property type="entry name" value="V-set domain-containing T-cell activation inhibitor 1"/>
    <property type="match status" value="1"/>
</dbReference>
<dbReference type="FunFam" id="2.60.40.10:FF:000088">
    <property type="entry name" value="Butyrophilin subfamily 1 member A1"/>
    <property type="match status" value="1"/>
</dbReference>
<evidence type="ECO:0000256" key="8">
    <source>
        <dbReference type="ARBA" id="ARBA00023319"/>
    </source>
</evidence>
<reference evidence="14" key="3">
    <citation type="submission" date="2025-09" db="UniProtKB">
        <authorList>
            <consortium name="Ensembl"/>
        </authorList>
    </citation>
    <scope>IDENTIFICATION</scope>
</reference>
<evidence type="ECO:0000256" key="10">
    <source>
        <dbReference type="SAM" id="MobiDB-lite"/>
    </source>
</evidence>
<dbReference type="GO" id="GO:0050863">
    <property type="term" value="P:regulation of T cell activation"/>
    <property type="evidence" value="ECO:0007669"/>
    <property type="project" value="UniProtKB-ARBA"/>
</dbReference>
<evidence type="ECO:0000256" key="3">
    <source>
        <dbReference type="ARBA" id="ARBA00022729"/>
    </source>
</evidence>
<dbReference type="InterPro" id="IPR053896">
    <property type="entry name" value="BTN3A2-like_Ig-C"/>
</dbReference>
<protein>
    <submittedName>
        <fullName evidence="14">Butyrophilin subfamily 3 member A2-like</fullName>
    </submittedName>
</protein>
<evidence type="ECO:0000256" key="4">
    <source>
        <dbReference type="ARBA" id="ARBA00022989"/>
    </source>
</evidence>
<dbReference type="InterPro" id="IPR013783">
    <property type="entry name" value="Ig-like_fold"/>
</dbReference>
<dbReference type="GO" id="GO:1903037">
    <property type="term" value="P:regulation of leukocyte cell-cell adhesion"/>
    <property type="evidence" value="ECO:0007669"/>
    <property type="project" value="UniProtKB-ARBA"/>
</dbReference>
<keyword evidence="4 11" id="KW-1133">Transmembrane helix</keyword>
<evidence type="ECO:0000313" key="14">
    <source>
        <dbReference type="Ensembl" id="ENSSAUP00010002898.1"/>
    </source>
</evidence>
<evidence type="ECO:0000256" key="6">
    <source>
        <dbReference type="ARBA" id="ARBA00023157"/>
    </source>
</evidence>
<evidence type="ECO:0000256" key="5">
    <source>
        <dbReference type="ARBA" id="ARBA00023136"/>
    </source>
</evidence>
<keyword evidence="15" id="KW-1185">Reference proteome</keyword>
<evidence type="ECO:0000313" key="15">
    <source>
        <dbReference type="Proteomes" id="UP000472265"/>
    </source>
</evidence>
<evidence type="ECO:0000256" key="1">
    <source>
        <dbReference type="ARBA" id="ARBA00004370"/>
    </source>
</evidence>
<sequence>MAGLLQPPLRIISVLHLLLAHFCRGQFQLTGPPQPIVATLGDDIILPCNLVPGADVAGKTLDWTRPELDPRFVFVWRAGQDLVNLKNPSYKGRTSLFTGELKHGNISLKLSNVKPSDGGRYKCYIPDLNTESFVELVVASRVVSWPTISLSRLDRNKGGVVLQCESAGWYPEPEVFWLDGEGNLLSAGPTETVRGPDDLYTVSSRVTVEKRHSNSFTCRVQQNSTNQTRETHIHVPDDFFEVQSSSSSTTAGLAVSLAVCILIILILGFFVWKFKTKRSSKHPETQVDGVTEEQKEGQQLMTHETVQMKDLNKGRGERKTENSKWPLVTRKRFKEEKNMLKEEKKRREEAEEEVQRKNQELQEKTDEVNHFNLNSII</sequence>
<evidence type="ECO:0000256" key="11">
    <source>
        <dbReference type="SAM" id="Phobius"/>
    </source>
</evidence>
<keyword evidence="2 11" id="KW-0812">Transmembrane</keyword>
<dbReference type="InterPro" id="IPR050504">
    <property type="entry name" value="IgSF_BTN/MOG"/>
</dbReference>
<dbReference type="Pfam" id="PF07686">
    <property type="entry name" value="V-set"/>
    <property type="match status" value="1"/>
</dbReference>